<name>A0AAE0TRD5_9PEZI</name>
<gene>
    <name evidence="8" type="ORF">LTR78_008273</name>
</gene>
<dbReference type="GO" id="GO:0046982">
    <property type="term" value="F:protein heterodimerization activity"/>
    <property type="evidence" value="ECO:0007669"/>
    <property type="project" value="InterPro"/>
</dbReference>
<evidence type="ECO:0000256" key="4">
    <source>
        <dbReference type="ARBA" id="ARBA00023242"/>
    </source>
</evidence>
<evidence type="ECO:0000256" key="3">
    <source>
        <dbReference type="ARBA" id="ARBA00023163"/>
    </source>
</evidence>
<protein>
    <recommendedName>
        <fullName evidence="6">Transcription initiation factor TFIID subunit 13</fullName>
    </recommendedName>
</protein>
<dbReference type="GO" id="GO:0005669">
    <property type="term" value="C:transcription factor TFIID complex"/>
    <property type="evidence" value="ECO:0007669"/>
    <property type="project" value="TreeGrafter"/>
</dbReference>
<evidence type="ECO:0000313" key="9">
    <source>
        <dbReference type="Proteomes" id="UP001274830"/>
    </source>
</evidence>
<keyword evidence="2" id="KW-0805">Transcription regulation</keyword>
<dbReference type="Proteomes" id="UP001274830">
    <property type="component" value="Unassembled WGS sequence"/>
</dbReference>
<comment type="similarity">
    <text evidence="5">Belongs to the TAF13 family.</text>
</comment>
<evidence type="ECO:0000313" key="8">
    <source>
        <dbReference type="EMBL" id="KAK3671907.1"/>
    </source>
</evidence>
<dbReference type="GO" id="GO:0051123">
    <property type="term" value="P:RNA polymerase II preinitiation complex assembly"/>
    <property type="evidence" value="ECO:0007669"/>
    <property type="project" value="TreeGrafter"/>
</dbReference>
<dbReference type="InterPro" id="IPR003195">
    <property type="entry name" value="TFIID_TAF13"/>
</dbReference>
<feature type="compositionally biased region" description="Polar residues" evidence="7">
    <location>
        <begin position="18"/>
        <end position="27"/>
    </location>
</feature>
<keyword evidence="4" id="KW-0539">Nucleus</keyword>
<feature type="region of interest" description="Disordered" evidence="7">
    <location>
        <begin position="1"/>
        <end position="28"/>
    </location>
</feature>
<proteinExistence type="inferred from homology"/>
<dbReference type="Pfam" id="PF02269">
    <property type="entry name" value="TFIID-18kDa"/>
    <property type="match status" value="1"/>
</dbReference>
<evidence type="ECO:0000256" key="2">
    <source>
        <dbReference type="ARBA" id="ARBA00023015"/>
    </source>
</evidence>
<dbReference type="EMBL" id="JAUTXT010000038">
    <property type="protein sequence ID" value="KAK3671907.1"/>
    <property type="molecule type" value="Genomic_DNA"/>
</dbReference>
<comment type="subcellular location">
    <subcellularLocation>
        <location evidence="1">Nucleus</location>
    </subcellularLocation>
</comment>
<dbReference type="PANTHER" id="PTHR11380:SF5">
    <property type="entry name" value="TRANSCRIPTION INITIATION FACTOR TFIID SUBUNIT 13"/>
    <property type="match status" value="1"/>
</dbReference>
<accession>A0AAE0TRD5</accession>
<dbReference type="InterPro" id="IPR009072">
    <property type="entry name" value="Histone-fold"/>
</dbReference>
<feature type="region of interest" description="Disordered" evidence="7">
    <location>
        <begin position="142"/>
        <end position="175"/>
    </location>
</feature>
<evidence type="ECO:0000256" key="1">
    <source>
        <dbReference type="ARBA" id="ARBA00004123"/>
    </source>
</evidence>
<evidence type="ECO:0000256" key="6">
    <source>
        <dbReference type="ARBA" id="ARBA00040136"/>
    </source>
</evidence>
<dbReference type="Gene3D" id="1.10.20.10">
    <property type="entry name" value="Histone, subunit A"/>
    <property type="match status" value="1"/>
</dbReference>
<feature type="compositionally biased region" description="Basic and acidic residues" evidence="7">
    <location>
        <begin position="156"/>
        <end position="175"/>
    </location>
</feature>
<keyword evidence="9" id="KW-1185">Reference proteome</keyword>
<reference evidence="8" key="1">
    <citation type="submission" date="2023-07" db="EMBL/GenBank/DDBJ databases">
        <title>Black Yeasts Isolated from many extreme environments.</title>
        <authorList>
            <person name="Coleine C."/>
            <person name="Stajich J.E."/>
            <person name="Selbmann L."/>
        </authorList>
    </citation>
    <scope>NUCLEOTIDE SEQUENCE</scope>
    <source>
        <strain evidence="8">CCFEE 5485</strain>
    </source>
</reference>
<comment type="caution">
    <text evidence="8">The sequence shown here is derived from an EMBL/GenBank/DDBJ whole genome shotgun (WGS) entry which is preliminary data.</text>
</comment>
<evidence type="ECO:0000256" key="7">
    <source>
        <dbReference type="SAM" id="MobiDB-lite"/>
    </source>
</evidence>
<dbReference type="SUPFAM" id="SSF47113">
    <property type="entry name" value="Histone-fold"/>
    <property type="match status" value="1"/>
</dbReference>
<dbReference type="AlphaFoldDB" id="A0AAE0TRD5"/>
<keyword evidence="3" id="KW-0804">Transcription</keyword>
<sequence>MADARPTQRTTHRPNRPHQPTTPTPIFSPTDLGELLHAYGDNPPSLPTTLTTLDSILTDFITETCHSAALSASYSRRQKIKIDDFKFLLRRDEGLLGRVLEQMWKERAMKDERKGVDLEAFGRVEGLVGVVEQGGVVGELVRRRGGGAGGRRGKRKGGEGGDGEGRKVKKARSED</sequence>
<organism evidence="8 9">
    <name type="scientific">Recurvomyces mirabilis</name>
    <dbReference type="NCBI Taxonomy" id="574656"/>
    <lineage>
        <taxon>Eukaryota</taxon>
        <taxon>Fungi</taxon>
        <taxon>Dikarya</taxon>
        <taxon>Ascomycota</taxon>
        <taxon>Pezizomycotina</taxon>
        <taxon>Dothideomycetes</taxon>
        <taxon>Dothideomycetidae</taxon>
        <taxon>Mycosphaerellales</taxon>
        <taxon>Teratosphaeriaceae</taxon>
        <taxon>Recurvomyces</taxon>
    </lineage>
</organism>
<evidence type="ECO:0000256" key="5">
    <source>
        <dbReference type="ARBA" id="ARBA00038392"/>
    </source>
</evidence>
<dbReference type="PANTHER" id="PTHR11380">
    <property type="entry name" value="TRANSCRIPTION INITIATION FACTOR TFIID/SUPT3-RELATED"/>
    <property type="match status" value="1"/>
</dbReference>